<dbReference type="Pfam" id="PF01565">
    <property type="entry name" value="FAD_binding_4"/>
    <property type="match status" value="1"/>
</dbReference>
<dbReference type="Gene3D" id="3.30.43.10">
    <property type="entry name" value="Uridine Diphospho-n-acetylenolpyruvylglucosamine Reductase, domain 2"/>
    <property type="match status" value="1"/>
</dbReference>
<keyword evidence="8" id="KW-1185">Reference proteome</keyword>
<evidence type="ECO:0000256" key="1">
    <source>
        <dbReference type="ARBA" id="ARBA00001974"/>
    </source>
</evidence>
<proteinExistence type="inferred from homology"/>
<dbReference type="EMBL" id="BMFK01000006">
    <property type="protein sequence ID" value="GGE83772.1"/>
    <property type="molecule type" value="Genomic_DNA"/>
</dbReference>
<accession>A0A917AWH3</accession>
<feature type="domain" description="FAD-binding PCMH-type" evidence="6">
    <location>
        <begin position="29"/>
        <end position="201"/>
    </location>
</feature>
<evidence type="ECO:0000259" key="6">
    <source>
        <dbReference type="PROSITE" id="PS51387"/>
    </source>
</evidence>
<dbReference type="InterPro" id="IPR050416">
    <property type="entry name" value="FAD-linked_Oxidoreductase"/>
</dbReference>
<dbReference type="Gene3D" id="3.30.465.10">
    <property type="match status" value="1"/>
</dbReference>
<evidence type="ECO:0000256" key="5">
    <source>
        <dbReference type="ARBA" id="ARBA00023002"/>
    </source>
</evidence>
<name>A0A917AWH3_9BACI</name>
<dbReference type="InterPro" id="IPR012951">
    <property type="entry name" value="BBE"/>
</dbReference>
<evidence type="ECO:0000256" key="3">
    <source>
        <dbReference type="ARBA" id="ARBA00022630"/>
    </source>
</evidence>
<comment type="cofactor">
    <cofactor evidence="1">
        <name>FAD</name>
        <dbReference type="ChEBI" id="CHEBI:57692"/>
    </cofactor>
</comment>
<reference evidence="7" key="1">
    <citation type="journal article" date="2014" name="Int. J. Syst. Evol. Microbiol.">
        <title>Complete genome sequence of Corynebacterium casei LMG S-19264T (=DSM 44701T), isolated from a smear-ripened cheese.</title>
        <authorList>
            <consortium name="US DOE Joint Genome Institute (JGI-PGF)"/>
            <person name="Walter F."/>
            <person name="Albersmeier A."/>
            <person name="Kalinowski J."/>
            <person name="Ruckert C."/>
        </authorList>
    </citation>
    <scope>NUCLEOTIDE SEQUENCE</scope>
    <source>
        <strain evidence="7">CGMCC 1.12698</strain>
    </source>
</reference>
<dbReference type="PANTHER" id="PTHR42973">
    <property type="entry name" value="BINDING OXIDOREDUCTASE, PUTATIVE (AFU_ORTHOLOGUE AFUA_1G17690)-RELATED"/>
    <property type="match status" value="1"/>
</dbReference>
<evidence type="ECO:0000256" key="2">
    <source>
        <dbReference type="ARBA" id="ARBA00005466"/>
    </source>
</evidence>
<keyword evidence="4" id="KW-0274">FAD</keyword>
<dbReference type="InterPro" id="IPR036318">
    <property type="entry name" value="FAD-bd_PCMH-like_sf"/>
</dbReference>
<dbReference type="InterPro" id="IPR016166">
    <property type="entry name" value="FAD-bd_PCMH"/>
</dbReference>
<sequence>MGGTQLTGRVIFKGDPGYIEAVKNWNPYVDAFPLVFVFAQHTCDVSNAIKWARENDVPLRVRSGRHALDKNLSVVNGGIVIDTSDMNKVYLDKRNAIATVQPGIRVGPLVKGLAREGFMAPFGDSPTVGIGGITTGGGFGVVSRSIGLISDNLLALETVDANGEIIQANHCCNEDLLWAYRGGGGGNFGYNTQYTFKVHRAPTTATVFNIIWPWEQFEDVFRAWQEWAPFVDSRLGCILEIFSRVNGLCHAVGIFLGPEEEAIQLLEPLTSTGTPTQIIIEELPYLDAIEFLDPPEPPVADQNFKFSSAWGLNLWTDEPISIMRQFLEESPGTESNFFFINWGGKISKVPSKETAFFWRSPLFYTEWNATWKEPSEEAASLASVERVRQLIKPYVTGSYVNVPDQNIRDFGEAYYGSNFARLRTVKTKYDPENVFRFPQSIPPFQ</sequence>
<dbReference type="SUPFAM" id="SSF56176">
    <property type="entry name" value="FAD-binding/transporter-associated domain-like"/>
    <property type="match status" value="1"/>
</dbReference>
<dbReference type="Proteomes" id="UP000605259">
    <property type="component" value="Unassembled WGS sequence"/>
</dbReference>
<dbReference type="AlphaFoldDB" id="A0A917AWH3"/>
<dbReference type="InterPro" id="IPR016169">
    <property type="entry name" value="FAD-bd_PCMH_sub2"/>
</dbReference>
<comment type="caution">
    <text evidence="7">The sequence shown here is derived from an EMBL/GenBank/DDBJ whole genome shotgun (WGS) entry which is preliminary data.</text>
</comment>
<organism evidence="7 8">
    <name type="scientific">Priestia taiwanensis</name>
    <dbReference type="NCBI Taxonomy" id="1347902"/>
    <lineage>
        <taxon>Bacteria</taxon>
        <taxon>Bacillati</taxon>
        <taxon>Bacillota</taxon>
        <taxon>Bacilli</taxon>
        <taxon>Bacillales</taxon>
        <taxon>Bacillaceae</taxon>
        <taxon>Priestia</taxon>
    </lineage>
</organism>
<dbReference type="Gene3D" id="3.40.462.20">
    <property type="match status" value="1"/>
</dbReference>
<dbReference type="PROSITE" id="PS51387">
    <property type="entry name" value="FAD_PCMH"/>
    <property type="match status" value="1"/>
</dbReference>
<protein>
    <submittedName>
        <fullName evidence="7">FAD-linked oxidoreductase YvdP</fullName>
    </submittedName>
</protein>
<evidence type="ECO:0000313" key="7">
    <source>
        <dbReference type="EMBL" id="GGE83772.1"/>
    </source>
</evidence>
<gene>
    <name evidence="7" type="primary">yvdP</name>
    <name evidence="7" type="ORF">GCM10007140_36590</name>
</gene>
<dbReference type="PANTHER" id="PTHR42973:SF39">
    <property type="entry name" value="FAD-BINDING PCMH-TYPE DOMAIN-CONTAINING PROTEIN"/>
    <property type="match status" value="1"/>
</dbReference>
<dbReference type="InterPro" id="IPR016167">
    <property type="entry name" value="FAD-bd_PCMH_sub1"/>
</dbReference>
<keyword evidence="5" id="KW-0560">Oxidoreductase</keyword>
<dbReference type="InterPro" id="IPR006094">
    <property type="entry name" value="Oxid_FAD_bind_N"/>
</dbReference>
<evidence type="ECO:0000313" key="8">
    <source>
        <dbReference type="Proteomes" id="UP000605259"/>
    </source>
</evidence>
<comment type="similarity">
    <text evidence="2">Belongs to the oxygen-dependent FAD-linked oxidoreductase family.</text>
</comment>
<dbReference type="Pfam" id="PF08031">
    <property type="entry name" value="BBE"/>
    <property type="match status" value="1"/>
</dbReference>
<keyword evidence="3" id="KW-0285">Flavoprotein</keyword>
<dbReference type="RefSeq" id="WP_188389951.1">
    <property type="nucleotide sequence ID" value="NZ_BMFK01000006.1"/>
</dbReference>
<evidence type="ECO:0000256" key="4">
    <source>
        <dbReference type="ARBA" id="ARBA00022827"/>
    </source>
</evidence>
<reference evidence="7" key="2">
    <citation type="submission" date="2020-09" db="EMBL/GenBank/DDBJ databases">
        <authorList>
            <person name="Sun Q."/>
            <person name="Zhou Y."/>
        </authorList>
    </citation>
    <scope>NUCLEOTIDE SEQUENCE</scope>
    <source>
        <strain evidence="7">CGMCC 1.12698</strain>
    </source>
</reference>
<dbReference type="GO" id="GO:0016491">
    <property type="term" value="F:oxidoreductase activity"/>
    <property type="evidence" value="ECO:0007669"/>
    <property type="project" value="UniProtKB-KW"/>
</dbReference>
<dbReference type="GO" id="GO:0071949">
    <property type="term" value="F:FAD binding"/>
    <property type="evidence" value="ECO:0007669"/>
    <property type="project" value="InterPro"/>
</dbReference>